<protein>
    <submittedName>
        <fullName evidence="1">Uncharacterized protein</fullName>
    </submittedName>
</protein>
<evidence type="ECO:0000313" key="2">
    <source>
        <dbReference type="Proteomes" id="UP000193067"/>
    </source>
</evidence>
<keyword evidence="2" id="KW-1185">Reference proteome</keyword>
<accession>A0A1Y2INA2</accession>
<gene>
    <name evidence="1" type="ORF">PYCCODRAFT_466847</name>
</gene>
<organism evidence="1 2">
    <name type="scientific">Trametes coccinea (strain BRFM310)</name>
    <name type="common">Pycnoporus coccineus</name>
    <dbReference type="NCBI Taxonomy" id="1353009"/>
    <lineage>
        <taxon>Eukaryota</taxon>
        <taxon>Fungi</taxon>
        <taxon>Dikarya</taxon>
        <taxon>Basidiomycota</taxon>
        <taxon>Agaricomycotina</taxon>
        <taxon>Agaricomycetes</taxon>
        <taxon>Polyporales</taxon>
        <taxon>Polyporaceae</taxon>
        <taxon>Trametes</taxon>
    </lineage>
</organism>
<proteinExistence type="predicted"/>
<name>A0A1Y2INA2_TRAC3</name>
<dbReference type="AlphaFoldDB" id="A0A1Y2INA2"/>
<reference evidence="1 2" key="1">
    <citation type="journal article" date="2015" name="Biotechnol. Biofuels">
        <title>Enhanced degradation of softwood versus hardwood by the white-rot fungus Pycnoporus coccineus.</title>
        <authorList>
            <person name="Couturier M."/>
            <person name="Navarro D."/>
            <person name="Chevret D."/>
            <person name="Henrissat B."/>
            <person name="Piumi F."/>
            <person name="Ruiz-Duenas F.J."/>
            <person name="Martinez A.T."/>
            <person name="Grigoriev I.V."/>
            <person name="Riley R."/>
            <person name="Lipzen A."/>
            <person name="Berrin J.G."/>
            <person name="Master E.R."/>
            <person name="Rosso M.N."/>
        </authorList>
    </citation>
    <scope>NUCLEOTIDE SEQUENCE [LARGE SCALE GENOMIC DNA]</scope>
    <source>
        <strain evidence="1 2">BRFM310</strain>
    </source>
</reference>
<dbReference type="EMBL" id="KZ084109">
    <property type="protein sequence ID" value="OSD01721.1"/>
    <property type="molecule type" value="Genomic_DNA"/>
</dbReference>
<sequence>MIEKASLCSLRLLVPIPSSRRSACLCWSSRALTVWSRNSPAQTRSRACMYSRGHFPMPCSPAILLPRSSRARAVLLPSLCCPRCAALPLQVLVRLRFHSCALRFALLLLCTPTW</sequence>
<evidence type="ECO:0000313" key="1">
    <source>
        <dbReference type="EMBL" id="OSD01721.1"/>
    </source>
</evidence>
<dbReference type="Proteomes" id="UP000193067">
    <property type="component" value="Unassembled WGS sequence"/>
</dbReference>